<dbReference type="GO" id="GO:0008973">
    <property type="term" value="F:phosphopentomutase activity"/>
    <property type="evidence" value="ECO:0007669"/>
    <property type="project" value="InterPro"/>
</dbReference>
<dbReference type="GO" id="GO:0043094">
    <property type="term" value="P:metabolic compound salvage"/>
    <property type="evidence" value="ECO:0007669"/>
    <property type="project" value="InterPro"/>
</dbReference>
<evidence type="ECO:0000256" key="1">
    <source>
        <dbReference type="ARBA" id="ARBA00010373"/>
    </source>
</evidence>
<dbReference type="GO" id="GO:0000287">
    <property type="term" value="F:magnesium ion binding"/>
    <property type="evidence" value="ECO:0007669"/>
    <property type="project" value="InterPro"/>
</dbReference>
<dbReference type="GO" id="GO:0005829">
    <property type="term" value="C:cytosol"/>
    <property type="evidence" value="ECO:0007669"/>
    <property type="project" value="TreeGrafter"/>
</dbReference>
<dbReference type="CDD" id="cd16009">
    <property type="entry name" value="PPM"/>
    <property type="match status" value="1"/>
</dbReference>
<dbReference type="InterPro" id="IPR010045">
    <property type="entry name" value="DeoB"/>
</dbReference>
<feature type="domain" description="Metalloenzyme" evidence="5">
    <location>
        <begin position="3"/>
        <end position="389"/>
    </location>
</feature>
<comment type="caution">
    <text evidence="6">The sequence shown here is derived from an EMBL/GenBank/DDBJ whole genome shotgun (WGS) entry which is preliminary data.</text>
</comment>
<proteinExistence type="inferred from homology"/>
<dbReference type="NCBIfam" id="NF009049">
    <property type="entry name" value="PRK12383.1"/>
    <property type="match status" value="1"/>
</dbReference>
<dbReference type="SUPFAM" id="SSF53649">
    <property type="entry name" value="Alkaline phosphatase-like"/>
    <property type="match status" value="1"/>
</dbReference>
<dbReference type="InterPro" id="IPR006124">
    <property type="entry name" value="Metalloenzyme"/>
</dbReference>
<dbReference type="OrthoDB" id="9769930at2"/>
<dbReference type="EMBL" id="BJUG01000020">
    <property type="protein sequence ID" value="GEK38228.1"/>
    <property type="molecule type" value="Genomic_DNA"/>
</dbReference>
<keyword evidence="4" id="KW-0413">Isomerase</keyword>
<accession>A0A510WGF0</accession>
<evidence type="ECO:0000259" key="5">
    <source>
        <dbReference type="Pfam" id="PF01676"/>
    </source>
</evidence>
<dbReference type="GO" id="GO:0009117">
    <property type="term" value="P:nucleotide metabolic process"/>
    <property type="evidence" value="ECO:0007669"/>
    <property type="project" value="InterPro"/>
</dbReference>
<gene>
    <name evidence="6" type="ORF">ETH01_25150</name>
</gene>
<evidence type="ECO:0000256" key="2">
    <source>
        <dbReference type="ARBA" id="ARBA00022723"/>
    </source>
</evidence>
<organism evidence="6 7">
    <name type="scientific">Enterococcus thailandicus</name>
    <dbReference type="NCBI Taxonomy" id="417368"/>
    <lineage>
        <taxon>Bacteria</taxon>
        <taxon>Bacillati</taxon>
        <taxon>Bacillota</taxon>
        <taxon>Bacilli</taxon>
        <taxon>Lactobacillales</taxon>
        <taxon>Enterococcaceae</taxon>
        <taxon>Enterococcus</taxon>
    </lineage>
</organism>
<dbReference type="PANTHER" id="PTHR21110">
    <property type="entry name" value="PHOSPHOPENTOMUTASE"/>
    <property type="match status" value="1"/>
</dbReference>
<evidence type="ECO:0000313" key="7">
    <source>
        <dbReference type="Proteomes" id="UP000321361"/>
    </source>
</evidence>
<comment type="similarity">
    <text evidence="1">Belongs to the phosphopentomutase family.</text>
</comment>
<dbReference type="AlphaFoldDB" id="A0A510WGF0"/>
<dbReference type="Gene3D" id="3.30.70.1250">
    <property type="entry name" value="Phosphopentomutase"/>
    <property type="match status" value="1"/>
</dbReference>
<dbReference type="Proteomes" id="UP000321361">
    <property type="component" value="Unassembled WGS sequence"/>
</dbReference>
<dbReference type="PANTHER" id="PTHR21110:SF0">
    <property type="entry name" value="PHOSPHOPENTOMUTASE"/>
    <property type="match status" value="1"/>
</dbReference>
<keyword evidence="3" id="KW-0464">Manganese</keyword>
<evidence type="ECO:0000313" key="6">
    <source>
        <dbReference type="EMBL" id="GEK38228.1"/>
    </source>
</evidence>
<dbReference type="Gene3D" id="3.40.720.10">
    <property type="entry name" value="Alkaline Phosphatase, subunit A"/>
    <property type="match status" value="1"/>
</dbReference>
<name>A0A510WGF0_ENTTH</name>
<keyword evidence="2" id="KW-0479">Metal-binding</keyword>
<evidence type="ECO:0000256" key="3">
    <source>
        <dbReference type="ARBA" id="ARBA00023211"/>
    </source>
</evidence>
<sequence length="409" mass="45030">MGRFIVIVLDSFGVGAMADVAKVRPRDLGSNTAGHIIEKNEKIHLPTLEKLGLMNALGYEIEHHKFSKTANYGTSNLAHYGADSFLGHQEIMGTTPKVPLIQPFNQKIDVVEENLRKHGYNVRRVGELGAQILVVNEVATVGDNLETDYGQVYNVSACLDLISFEALTELGHAVREVVQVSRVITFGGQQITLADLLRARKIKNNEIAGVDAPESGVYNHGYQVVHLGYGIDKNVQTPTILDKAGIPVSFLGKVADIIQTNSKRLSPGVDTEMLFDSLINEVKAITHGFIALNIQETDLAGHAEDVEKYSDRLEVSDRRINELLSYLNQEDILIVMADHGNDPTIGHSNHTRERVPLLIYSPEMQGKTIGERTTLADVGATVSEYFQVDAPQNGHSFLKELMSTEHKSD</sequence>
<reference evidence="6 7" key="1">
    <citation type="submission" date="2019-07" db="EMBL/GenBank/DDBJ databases">
        <title>Whole genome shotgun sequence of Enterococcus thailandicus NBRC 101867.</title>
        <authorList>
            <person name="Hosoyama A."/>
            <person name="Uohara A."/>
            <person name="Ohji S."/>
            <person name="Ichikawa N."/>
        </authorList>
    </citation>
    <scope>NUCLEOTIDE SEQUENCE [LARGE SCALE GENOMIC DNA]</scope>
    <source>
        <strain evidence="6 7">NBRC 101867</strain>
    </source>
</reference>
<dbReference type="RefSeq" id="WP_071868321.1">
    <property type="nucleotide sequence ID" value="NZ_BJUG01000020.1"/>
</dbReference>
<protein>
    <submittedName>
        <fullName evidence="6">Phosphopentomutase</fullName>
    </submittedName>
</protein>
<dbReference type="Pfam" id="PF01676">
    <property type="entry name" value="Metalloenzyme"/>
    <property type="match status" value="1"/>
</dbReference>
<dbReference type="PIRSF" id="PIRSF001491">
    <property type="entry name" value="Ppentomutase"/>
    <property type="match status" value="1"/>
</dbReference>
<dbReference type="InterPro" id="IPR024052">
    <property type="entry name" value="Phosphopentomutase_DeoB_cap_sf"/>
</dbReference>
<evidence type="ECO:0000256" key="4">
    <source>
        <dbReference type="ARBA" id="ARBA00023235"/>
    </source>
</evidence>
<dbReference type="InterPro" id="IPR017850">
    <property type="entry name" value="Alkaline_phosphatase_core_sf"/>
</dbReference>